<protein>
    <submittedName>
        <fullName evidence="2">Uncharacterized protein</fullName>
    </submittedName>
</protein>
<feature type="transmembrane region" description="Helical" evidence="1">
    <location>
        <begin position="31"/>
        <end position="57"/>
    </location>
</feature>
<keyword evidence="1" id="KW-0812">Transmembrane</keyword>
<keyword evidence="1" id="KW-1133">Transmembrane helix</keyword>
<feature type="transmembrane region" description="Helical" evidence="1">
    <location>
        <begin position="107"/>
        <end position="131"/>
    </location>
</feature>
<name>A0A1Y4SUG6_9FIRM</name>
<feature type="transmembrane region" description="Helical" evidence="1">
    <location>
        <begin position="78"/>
        <end position="101"/>
    </location>
</feature>
<comment type="caution">
    <text evidence="2">The sequence shown here is derived from an EMBL/GenBank/DDBJ whole genome shotgun (WGS) entry which is preliminary data.</text>
</comment>
<dbReference type="Proteomes" id="UP000195305">
    <property type="component" value="Unassembled WGS sequence"/>
</dbReference>
<accession>A0A1Y4SUG6</accession>
<dbReference type="RefSeq" id="WP_087358729.1">
    <property type="nucleotide sequence ID" value="NZ_NFLJ01000028.1"/>
</dbReference>
<feature type="transmembrane region" description="Helical" evidence="1">
    <location>
        <begin position="7"/>
        <end position="25"/>
    </location>
</feature>
<dbReference type="EMBL" id="NFLJ01000028">
    <property type="protein sequence ID" value="OUQ33559.1"/>
    <property type="molecule type" value="Genomic_DNA"/>
</dbReference>
<sequence>MIKNKRNFFIAIIMTLLSFVAFIIYMKTNEYRYFITMLVGIFYAMIQYYQAFSTSIFEELKIYNDERDDFIIMKTSHLLLRIMNYILFIMVFIFLMSYALFGISTLLIISLTLIGILVFIFLGTLFINIYLEKRN</sequence>
<reference evidence="2 3" key="1">
    <citation type="journal article" date="2018" name="BMC Genomics">
        <title>Whole genome sequencing and function prediction of 133 gut anaerobes isolated from chicken caecum in pure cultures.</title>
        <authorList>
            <person name="Medvecky M."/>
            <person name="Cejkova D."/>
            <person name="Polansky O."/>
            <person name="Karasova D."/>
            <person name="Kubasova T."/>
            <person name="Cizek A."/>
            <person name="Rychlik I."/>
        </authorList>
    </citation>
    <scope>NUCLEOTIDE SEQUENCE [LARGE SCALE GENOMIC DNA]</scope>
    <source>
        <strain evidence="2 3">An13</strain>
    </source>
</reference>
<evidence type="ECO:0000313" key="3">
    <source>
        <dbReference type="Proteomes" id="UP000195305"/>
    </source>
</evidence>
<evidence type="ECO:0000313" key="2">
    <source>
        <dbReference type="EMBL" id="OUQ33559.1"/>
    </source>
</evidence>
<keyword evidence="3" id="KW-1185">Reference proteome</keyword>
<dbReference type="AlphaFoldDB" id="A0A1Y4SUG6"/>
<proteinExistence type="predicted"/>
<organism evidence="2 3">
    <name type="scientific">Massilimicrobiota timonensis</name>
    <dbReference type="NCBI Taxonomy" id="1776392"/>
    <lineage>
        <taxon>Bacteria</taxon>
        <taxon>Bacillati</taxon>
        <taxon>Bacillota</taxon>
        <taxon>Erysipelotrichia</taxon>
        <taxon>Erysipelotrichales</taxon>
        <taxon>Erysipelotrichaceae</taxon>
        <taxon>Massilimicrobiota</taxon>
    </lineage>
</organism>
<dbReference type="OrthoDB" id="2087626at2"/>
<keyword evidence="1" id="KW-0472">Membrane</keyword>
<gene>
    <name evidence="2" type="ORF">B5E75_09650</name>
</gene>
<evidence type="ECO:0000256" key="1">
    <source>
        <dbReference type="SAM" id="Phobius"/>
    </source>
</evidence>